<dbReference type="InterPro" id="IPR044149">
    <property type="entry name" value="Nitrilases_CHs"/>
</dbReference>
<evidence type="ECO:0000313" key="4">
    <source>
        <dbReference type="EMBL" id="GLP95044.1"/>
    </source>
</evidence>
<proteinExistence type="inferred from homology"/>
<dbReference type="CDD" id="cd07564">
    <property type="entry name" value="nitrilases_CHs"/>
    <property type="match status" value="1"/>
</dbReference>
<dbReference type="GO" id="GO:0000257">
    <property type="term" value="F:nitrilase activity"/>
    <property type="evidence" value="ECO:0007669"/>
    <property type="project" value="UniProtKB-ARBA"/>
</dbReference>
<organism evidence="4 5">
    <name type="scientific">Paraferrimonas sedimenticola</name>
    <dbReference type="NCBI Taxonomy" id="375674"/>
    <lineage>
        <taxon>Bacteria</taxon>
        <taxon>Pseudomonadati</taxon>
        <taxon>Pseudomonadota</taxon>
        <taxon>Gammaproteobacteria</taxon>
        <taxon>Alteromonadales</taxon>
        <taxon>Ferrimonadaceae</taxon>
        <taxon>Paraferrimonas</taxon>
    </lineage>
</organism>
<feature type="domain" description="CN hydrolase" evidence="3">
    <location>
        <begin position="4"/>
        <end position="276"/>
    </location>
</feature>
<evidence type="ECO:0000256" key="1">
    <source>
        <dbReference type="ARBA" id="ARBA00008129"/>
    </source>
</evidence>
<keyword evidence="5" id="KW-1185">Reference proteome</keyword>
<name>A0AA37RTK7_9GAMM</name>
<dbReference type="InterPro" id="IPR036526">
    <property type="entry name" value="C-N_Hydrolase_sf"/>
</dbReference>
<evidence type="ECO:0000259" key="3">
    <source>
        <dbReference type="PROSITE" id="PS50263"/>
    </source>
</evidence>
<dbReference type="PANTHER" id="PTHR46044">
    <property type="entry name" value="NITRILASE"/>
    <property type="match status" value="1"/>
</dbReference>
<dbReference type="PROSITE" id="PS00921">
    <property type="entry name" value="NITRIL_CHT_2"/>
    <property type="match status" value="1"/>
</dbReference>
<reference evidence="4" key="1">
    <citation type="journal article" date="2014" name="Int. J. Syst. Evol. Microbiol.">
        <title>Complete genome sequence of Corynebacterium casei LMG S-19264T (=DSM 44701T), isolated from a smear-ripened cheese.</title>
        <authorList>
            <consortium name="US DOE Joint Genome Institute (JGI-PGF)"/>
            <person name="Walter F."/>
            <person name="Albersmeier A."/>
            <person name="Kalinowski J."/>
            <person name="Ruckert C."/>
        </authorList>
    </citation>
    <scope>NUCLEOTIDE SEQUENCE</scope>
    <source>
        <strain evidence="4">NBRC 101628</strain>
    </source>
</reference>
<dbReference type="PROSITE" id="PS50263">
    <property type="entry name" value="CN_HYDROLASE"/>
    <property type="match status" value="1"/>
</dbReference>
<protein>
    <submittedName>
        <fullName evidence="4">Nitrilase</fullName>
    </submittedName>
</protein>
<dbReference type="AlphaFoldDB" id="A0AA37RTK7"/>
<dbReference type="InterPro" id="IPR003010">
    <property type="entry name" value="C-N_Hydrolase"/>
</dbReference>
<comment type="caution">
    <text evidence="4">The sequence shown here is derived from an EMBL/GenBank/DDBJ whole genome shotgun (WGS) entry which is preliminary data.</text>
</comment>
<dbReference type="Pfam" id="PF00795">
    <property type="entry name" value="CN_hydrolase"/>
    <property type="match status" value="1"/>
</dbReference>
<dbReference type="InterPro" id="IPR000132">
    <property type="entry name" value="Nitrilase/CN_hydratase_CS"/>
</dbReference>
<dbReference type="EMBL" id="BSNC01000001">
    <property type="protein sequence ID" value="GLP95044.1"/>
    <property type="molecule type" value="Genomic_DNA"/>
</dbReference>
<dbReference type="RefSeq" id="WP_095505922.1">
    <property type="nucleotide sequence ID" value="NZ_BSNC01000001.1"/>
</dbReference>
<evidence type="ECO:0000256" key="2">
    <source>
        <dbReference type="PROSITE-ProRule" id="PRU10139"/>
    </source>
</evidence>
<dbReference type="Gene3D" id="3.60.110.10">
    <property type="entry name" value="Carbon-nitrogen hydrolase"/>
    <property type="match status" value="1"/>
</dbReference>
<accession>A0AA37RTK7</accession>
<evidence type="ECO:0000313" key="5">
    <source>
        <dbReference type="Proteomes" id="UP001161422"/>
    </source>
</evidence>
<feature type="active site" description="Proton acceptor" evidence="2">
    <location>
        <position position="44"/>
    </location>
</feature>
<dbReference type="PANTHER" id="PTHR46044:SF1">
    <property type="entry name" value="CN HYDROLASE DOMAIN-CONTAINING PROTEIN"/>
    <property type="match status" value="1"/>
</dbReference>
<comment type="similarity">
    <text evidence="1">Belongs to the carbon-nitrogen hydrolase superfamily. Nitrilase family.</text>
</comment>
<dbReference type="PROSITE" id="PS00920">
    <property type="entry name" value="NITRIL_CHT_1"/>
    <property type="match status" value="1"/>
</dbReference>
<reference evidence="4" key="2">
    <citation type="submission" date="2023-01" db="EMBL/GenBank/DDBJ databases">
        <title>Draft genome sequence of Paraferrimonas sedimenticola strain NBRC 101628.</title>
        <authorList>
            <person name="Sun Q."/>
            <person name="Mori K."/>
        </authorList>
    </citation>
    <scope>NUCLEOTIDE SEQUENCE</scope>
    <source>
        <strain evidence="4">NBRC 101628</strain>
    </source>
</reference>
<sequence>MSEVSIAIVQHPPKLLDREQTLAQAVQHIQQAAEQGAKFVLFPEAYIAGYPSWIWRLRPGGDWGVNERIHQRLLASAVDLSAGHLAPLCEAAKATQLWVQVGFNELDSSASRASLYNSFAVIDDNGELVNVHRKLMPTNPERMVWGMGDASGLQTLDTPAGRLGGLICWENYMPLARFALYAQGVQLYTAPTYDSGDGWIGSMQHIAREGRCYVACAGVALRHQDIPQEFEEMAALFSADEEWINPGDSVIVAPGGEIIAGPMRNEVGILTATIDPKVAIQSKRALDVAGHYARPDVLSLNLHQEVQSSLKRS</sequence>
<dbReference type="SUPFAM" id="SSF56317">
    <property type="entry name" value="Carbon-nitrogen hydrolase"/>
    <property type="match status" value="1"/>
</dbReference>
<gene>
    <name evidence="4" type="ORF">GCM10007895_03500</name>
</gene>
<dbReference type="Proteomes" id="UP001161422">
    <property type="component" value="Unassembled WGS sequence"/>
</dbReference>